<dbReference type="EMBL" id="BMIB01000001">
    <property type="protein sequence ID" value="GGH60256.1"/>
    <property type="molecule type" value="Genomic_DNA"/>
</dbReference>
<protein>
    <recommendedName>
        <fullName evidence="2">Heparan-alpha-glucosaminide N-acetyltransferase catalytic domain-containing protein</fullName>
    </recommendedName>
</protein>
<keyword evidence="1" id="KW-0472">Membrane</keyword>
<evidence type="ECO:0000256" key="1">
    <source>
        <dbReference type="SAM" id="Phobius"/>
    </source>
</evidence>
<dbReference type="Proteomes" id="UP000627292">
    <property type="component" value="Unassembled WGS sequence"/>
</dbReference>
<feature type="transmembrane region" description="Helical" evidence="1">
    <location>
        <begin position="49"/>
        <end position="75"/>
    </location>
</feature>
<comment type="caution">
    <text evidence="3">The sequence shown here is derived from an EMBL/GenBank/DDBJ whole genome shotgun (WGS) entry which is preliminary data.</text>
</comment>
<feature type="domain" description="Heparan-alpha-glucosaminide N-acetyltransferase catalytic" evidence="2">
    <location>
        <begin position="8"/>
        <end position="223"/>
    </location>
</feature>
<feature type="transmembrane region" description="Helical" evidence="1">
    <location>
        <begin position="87"/>
        <end position="107"/>
    </location>
</feature>
<feature type="transmembrane region" description="Helical" evidence="1">
    <location>
        <begin position="221"/>
        <end position="239"/>
    </location>
</feature>
<keyword evidence="1" id="KW-0812">Transmembrane</keyword>
<evidence type="ECO:0000259" key="2">
    <source>
        <dbReference type="Pfam" id="PF07786"/>
    </source>
</evidence>
<evidence type="ECO:0000313" key="4">
    <source>
        <dbReference type="Proteomes" id="UP000627292"/>
    </source>
</evidence>
<keyword evidence="1" id="KW-1133">Transmembrane helix</keyword>
<organism evidence="3 4">
    <name type="scientific">Filimonas zeae</name>
    <dbReference type="NCBI Taxonomy" id="1737353"/>
    <lineage>
        <taxon>Bacteria</taxon>
        <taxon>Pseudomonadati</taxon>
        <taxon>Bacteroidota</taxon>
        <taxon>Chitinophagia</taxon>
        <taxon>Chitinophagales</taxon>
        <taxon>Chitinophagaceae</taxon>
        <taxon>Filimonas</taxon>
    </lineage>
</organism>
<feature type="transmembrane region" description="Helical" evidence="1">
    <location>
        <begin position="336"/>
        <end position="359"/>
    </location>
</feature>
<accession>A0A917IRE2</accession>
<dbReference type="Pfam" id="PF07786">
    <property type="entry name" value="HGSNAT_cat"/>
    <property type="match status" value="1"/>
</dbReference>
<feature type="transmembrane region" description="Helical" evidence="1">
    <location>
        <begin position="12"/>
        <end position="29"/>
    </location>
</feature>
<proteinExistence type="predicted"/>
<gene>
    <name evidence="3" type="ORF">GCM10011379_07910</name>
</gene>
<keyword evidence="4" id="KW-1185">Reference proteome</keyword>
<evidence type="ECO:0000313" key="3">
    <source>
        <dbReference type="EMBL" id="GGH60256.1"/>
    </source>
</evidence>
<dbReference type="InterPro" id="IPR012429">
    <property type="entry name" value="HGSNAT_cat"/>
</dbReference>
<dbReference type="RefSeq" id="WP_188950675.1">
    <property type="nucleotide sequence ID" value="NZ_BMIB01000001.1"/>
</dbReference>
<reference evidence="3" key="1">
    <citation type="journal article" date="2014" name="Int. J. Syst. Evol. Microbiol.">
        <title>Complete genome sequence of Corynebacterium casei LMG S-19264T (=DSM 44701T), isolated from a smear-ripened cheese.</title>
        <authorList>
            <consortium name="US DOE Joint Genome Institute (JGI-PGF)"/>
            <person name="Walter F."/>
            <person name="Albersmeier A."/>
            <person name="Kalinowski J."/>
            <person name="Ruckert C."/>
        </authorList>
    </citation>
    <scope>NUCLEOTIDE SEQUENCE</scope>
    <source>
        <strain evidence="3">CGMCC 1.15290</strain>
    </source>
</reference>
<dbReference type="AlphaFoldDB" id="A0A917IRE2"/>
<feature type="transmembrane region" description="Helical" evidence="1">
    <location>
        <begin position="307"/>
        <end position="330"/>
    </location>
</feature>
<feature type="transmembrane region" description="Helical" evidence="1">
    <location>
        <begin position="113"/>
        <end position="137"/>
    </location>
</feature>
<name>A0A917IRE2_9BACT</name>
<dbReference type="PANTHER" id="PTHR40407">
    <property type="entry name" value="MEMBRANE PROTEIN-LIKE PROTEIN"/>
    <property type="match status" value="1"/>
</dbReference>
<dbReference type="PANTHER" id="PTHR40407:SF1">
    <property type="entry name" value="HEPARAN-ALPHA-GLUCOSAMINIDE N-ACETYLTRANSFERASE CATALYTIC DOMAIN-CONTAINING PROTEIN"/>
    <property type="match status" value="1"/>
</dbReference>
<feature type="transmembrane region" description="Helical" evidence="1">
    <location>
        <begin position="273"/>
        <end position="295"/>
    </location>
</feature>
<reference evidence="3" key="2">
    <citation type="submission" date="2020-09" db="EMBL/GenBank/DDBJ databases">
        <authorList>
            <person name="Sun Q."/>
            <person name="Zhou Y."/>
        </authorList>
    </citation>
    <scope>NUCLEOTIDE SEQUENCE</scope>
    <source>
        <strain evidence="3">CGMCC 1.15290</strain>
    </source>
</reference>
<sequence>MQVQPKQRIQSIDVLRGIVMIIMALDHVRDFFSNARFDPTDLSQTTIPYFFTRFITHYCAPVFVFLSGISAFLGLSKGKTKRQQSAFLLTRGLWLIVAEVLLVNPGFSFNWEFYFVVGQVIWAIGWSMIVLACLIYVKPVYAGLLGIIMITGHNALDGIHAADWGSGGWLWNILHETGVFKLPDGRKVLTLYPLVPWIGVMSLGYWSGQLYKMEADTRVKILKYAGVGALILFVVLRFINLYGDLHPREVYVENWKNILSFINVTKYPPSLDYLLVTLGPACLVLAAMDGVQVGERHPALVFGRVPFFYYLLHLYLAHGLAVLTGLLLGMKSADEWTGYSLPVVYGVWGLVVVLLYFPCRWYMGVKARRRDWWLSYL</sequence>